<dbReference type="GO" id="GO:0008270">
    <property type="term" value="F:zinc ion binding"/>
    <property type="evidence" value="ECO:0007669"/>
    <property type="project" value="InterPro"/>
</dbReference>
<dbReference type="Gene3D" id="3.40.80.10">
    <property type="entry name" value="Peptidoglycan recognition protein-like"/>
    <property type="match status" value="1"/>
</dbReference>
<evidence type="ECO:0000256" key="1">
    <source>
        <dbReference type="ARBA" id="ARBA00007553"/>
    </source>
</evidence>
<dbReference type="Pfam" id="PF01510">
    <property type="entry name" value="Amidase_2"/>
    <property type="match status" value="1"/>
</dbReference>
<dbReference type="InterPro" id="IPR002502">
    <property type="entry name" value="Amidase_domain"/>
</dbReference>
<dbReference type="PANTHER" id="PTHR11022">
    <property type="entry name" value="PEPTIDOGLYCAN RECOGNITION PROTEIN"/>
    <property type="match status" value="1"/>
</dbReference>
<proteinExistence type="inferred from homology"/>
<name>A0A0F8XEY1_9ZZZZ</name>
<dbReference type="SMART" id="SM00701">
    <property type="entry name" value="PGRP"/>
    <property type="match status" value="1"/>
</dbReference>
<dbReference type="SUPFAM" id="SSF55846">
    <property type="entry name" value="N-acetylmuramoyl-L-alanine amidase-like"/>
    <property type="match status" value="1"/>
</dbReference>
<feature type="non-terminal residue" evidence="3">
    <location>
        <position position="337"/>
    </location>
</feature>
<dbReference type="InterPro" id="IPR036505">
    <property type="entry name" value="Amidase/PGRP_sf"/>
</dbReference>
<dbReference type="GO" id="GO:0008745">
    <property type="term" value="F:N-acetylmuramoyl-L-alanine amidase activity"/>
    <property type="evidence" value="ECO:0007669"/>
    <property type="project" value="InterPro"/>
</dbReference>
<dbReference type="EMBL" id="LAZR01063436">
    <property type="protein sequence ID" value="KKK59525.1"/>
    <property type="molecule type" value="Genomic_DNA"/>
</dbReference>
<dbReference type="GO" id="GO:0009253">
    <property type="term" value="P:peptidoglycan catabolic process"/>
    <property type="evidence" value="ECO:0007669"/>
    <property type="project" value="InterPro"/>
</dbReference>
<dbReference type="AlphaFoldDB" id="A0A0F8XEY1"/>
<dbReference type="InterPro" id="IPR015510">
    <property type="entry name" value="PGRP"/>
</dbReference>
<dbReference type="PANTHER" id="PTHR11022:SF41">
    <property type="entry name" value="PEPTIDOGLYCAN-RECOGNITION PROTEIN LC-RELATED"/>
    <property type="match status" value="1"/>
</dbReference>
<sequence>MRDINLAVIHCSATRQGTDYSVSQIRDWHVNYRKFRDIGYHFLIHLDGSIERGRPWNQPGAHAKGYNNNSIGICYVGGTDGTGRPMDTRSVAQIHSLRAIVSVLKAIYPLIDIKVIDSIIFSGQYSRDVAGVGFYPAKAAVRSSRNTLLNSPVLGNIGYAVIVLRQNPNESSMPDFVEGNLTADIRYDIENAFGVGQAQYYLPLFDDNEWENKHQQYGFWDGNGFLRAEVIDENGAVISVYLDKENIISSFNLEKGQTSGQIYLPGFYCKTGLRLKLNSLENPDTRAKFDINGDIVEVADEEKFLENKCQVKNIDNQGLSQKVEISCRTDYGGDSFS</sequence>
<organism evidence="3">
    <name type="scientific">marine sediment metagenome</name>
    <dbReference type="NCBI Taxonomy" id="412755"/>
    <lineage>
        <taxon>unclassified sequences</taxon>
        <taxon>metagenomes</taxon>
        <taxon>ecological metagenomes</taxon>
    </lineage>
</organism>
<gene>
    <name evidence="3" type="ORF">LCGC14_3033520</name>
</gene>
<reference evidence="3" key="1">
    <citation type="journal article" date="2015" name="Nature">
        <title>Complex archaea that bridge the gap between prokaryotes and eukaryotes.</title>
        <authorList>
            <person name="Spang A."/>
            <person name="Saw J.H."/>
            <person name="Jorgensen S.L."/>
            <person name="Zaremba-Niedzwiedzka K."/>
            <person name="Martijn J."/>
            <person name="Lind A.E."/>
            <person name="van Eijk R."/>
            <person name="Schleper C."/>
            <person name="Guy L."/>
            <person name="Ettema T.J."/>
        </authorList>
    </citation>
    <scope>NUCLEOTIDE SEQUENCE</scope>
</reference>
<comment type="similarity">
    <text evidence="1">Belongs to the N-acetylmuramoyl-L-alanine amidase 2 family.</text>
</comment>
<evidence type="ECO:0000313" key="3">
    <source>
        <dbReference type="EMBL" id="KKK59525.1"/>
    </source>
</evidence>
<comment type="caution">
    <text evidence="3">The sequence shown here is derived from an EMBL/GenBank/DDBJ whole genome shotgun (WGS) entry which is preliminary data.</text>
</comment>
<feature type="domain" description="Peptidoglycan recognition protein family" evidence="2">
    <location>
        <begin position="1"/>
        <end position="114"/>
    </location>
</feature>
<accession>A0A0F8XEY1</accession>
<dbReference type="InterPro" id="IPR006619">
    <property type="entry name" value="PGRP_domain_met/bac"/>
</dbReference>
<protein>
    <recommendedName>
        <fullName evidence="2">Peptidoglycan recognition protein family domain-containing protein</fullName>
    </recommendedName>
</protein>
<dbReference type="CDD" id="cd06583">
    <property type="entry name" value="PGRP"/>
    <property type="match status" value="1"/>
</dbReference>
<evidence type="ECO:0000259" key="2">
    <source>
        <dbReference type="SMART" id="SM00701"/>
    </source>
</evidence>